<dbReference type="AlphaFoldDB" id="A0A816XUC8"/>
<organism evidence="1">
    <name type="scientific">Brassica napus</name>
    <name type="common">Rape</name>
    <dbReference type="NCBI Taxonomy" id="3708"/>
    <lineage>
        <taxon>Eukaryota</taxon>
        <taxon>Viridiplantae</taxon>
        <taxon>Streptophyta</taxon>
        <taxon>Embryophyta</taxon>
        <taxon>Tracheophyta</taxon>
        <taxon>Spermatophyta</taxon>
        <taxon>Magnoliopsida</taxon>
        <taxon>eudicotyledons</taxon>
        <taxon>Gunneridae</taxon>
        <taxon>Pentapetalae</taxon>
        <taxon>rosids</taxon>
        <taxon>malvids</taxon>
        <taxon>Brassicales</taxon>
        <taxon>Brassicaceae</taxon>
        <taxon>Brassiceae</taxon>
        <taxon>Brassica</taxon>
    </lineage>
</organism>
<name>A0A816XUC8_BRANA</name>
<gene>
    <name evidence="1" type="ORF">DARMORV10_A01P21330.1</name>
</gene>
<proteinExistence type="predicted"/>
<protein>
    <submittedName>
        <fullName evidence="1">(rape) hypothetical protein</fullName>
    </submittedName>
</protein>
<reference evidence="1" key="1">
    <citation type="submission" date="2021-01" db="EMBL/GenBank/DDBJ databases">
        <authorList>
            <consortium name="Genoscope - CEA"/>
            <person name="William W."/>
        </authorList>
    </citation>
    <scope>NUCLEOTIDE SEQUENCE</scope>
</reference>
<sequence>MDASQNYVCCNNLLSVSAHDISSCFTYSTLSLSSSPPGFPIPRNFLNKAENTKHKGYLKKKNL</sequence>
<dbReference type="Proteomes" id="UP001295469">
    <property type="component" value="Chromosome A01"/>
</dbReference>
<dbReference type="EMBL" id="HG994355">
    <property type="protein sequence ID" value="CAF2150849.1"/>
    <property type="molecule type" value="Genomic_DNA"/>
</dbReference>
<accession>A0A816XUC8</accession>
<evidence type="ECO:0000313" key="1">
    <source>
        <dbReference type="EMBL" id="CAF2150849.1"/>
    </source>
</evidence>